<dbReference type="InterPro" id="IPR031893">
    <property type="entry name" value="Phage_tail_APC"/>
</dbReference>
<keyword evidence="3" id="KW-1185">Reference proteome</keyword>
<evidence type="ECO:0000313" key="3">
    <source>
        <dbReference type="Proteomes" id="UP001049200"/>
    </source>
</evidence>
<sequence length="123" mass="14083">MPADVVPIDEERFLLVIGNPDPGKVRGHDAQGLPILIDPLPPTAEALSVRERSWRDAEIESVKWLRERHRDQLDIGEQTTLTPEQFSELLTYIQALRDWPQSLDFPDSQHRPIAPAWIAEQTQ</sequence>
<dbReference type="Pfam" id="PF16778">
    <property type="entry name" value="Phage_tail_APC"/>
    <property type="match status" value="1"/>
</dbReference>
<protein>
    <submittedName>
        <fullName evidence="2">Phage tail assembly chaperone</fullName>
    </submittedName>
</protein>
<dbReference type="Proteomes" id="UP001049200">
    <property type="component" value="Unassembled WGS sequence"/>
</dbReference>
<proteinExistence type="predicted"/>
<name>A0ABS6QQ79_9PSED</name>
<gene>
    <name evidence="2" type="ORF">KVG88_12345</name>
</gene>
<reference evidence="2" key="1">
    <citation type="submission" date="2021-06" db="EMBL/GenBank/DDBJ databases">
        <title>Updating the genus Pseudomonas: Description of 43 new species and partition of the Pseudomonas putida group.</title>
        <authorList>
            <person name="Girard L."/>
            <person name="Lood C."/>
            <person name="Vandamme P."/>
            <person name="Rokni-Zadeh H."/>
            <person name="Van Noort V."/>
            <person name="Hofte M."/>
            <person name="Lavigne R."/>
            <person name="De Mot R."/>
        </authorList>
    </citation>
    <scope>NUCLEOTIDE SEQUENCE</scope>
    <source>
        <strain evidence="2">SWRI74</strain>
    </source>
</reference>
<comment type="caution">
    <text evidence="2">The sequence shown here is derived from an EMBL/GenBank/DDBJ whole genome shotgun (WGS) entry which is preliminary data.</text>
</comment>
<evidence type="ECO:0000259" key="1">
    <source>
        <dbReference type="Pfam" id="PF16778"/>
    </source>
</evidence>
<feature type="domain" description="Phage tail assembly chaperone-like" evidence="1">
    <location>
        <begin position="50"/>
        <end position="116"/>
    </location>
</feature>
<organism evidence="2 3">
    <name type="scientific">Pseudomonas azerbaijanoccidentalis</name>
    <dbReference type="NCBI Taxonomy" id="2842347"/>
    <lineage>
        <taxon>Bacteria</taxon>
        <taxon>Pseudomonadati</taxon>
        <taxon>Pseudomonadota</taxon>
        <taxon>Gammaproteobacteria</taxon>
        <taxon>Pseudomonadales</taxon>
        <taxon>Pseudomonadaceae</taxon>
        <taxon>Pseudomonas</taxon>
    </lineage>
</organism>
<accession>A0ABS6QQ79</accession>
<evidence type="ECO:0000313" key="2">
    <source>
        <dbReference type="EMBL" id="MBV4520855.1"/>
    </source>
</evidence>
<dbReference type="EMBL" id="JAHSTU010000003">
    <property type="protein sequence ID" value="MBV4520855.1"/>
    <property type="molecule type" value="Genomic_DNA"/>
</dbReference>